<feature type="repeat" description="TPR" evidence="3">
    <location>
        <begin position="279"/>
        <end position="312"/>
    </location>
</feature>
<protein>
    <submittedName>
        <fullName evidence="4">Tfp pilus assembly protein PilF</fullName>
    </submittedName>
</protein>
<evidence type="ECO:0000313" key="4">
    <source>
        <dbReference type="EMBL" id="SFM66643.1"/>
    </source>
</evidence>
<keyword evidence="1" id="KW-0677">Repeat</keyword>
<evidence type="ECO:0000256" key="3">
    <source>
        <dbReference type="PROSITE-ProRule" id="PRU00339"/>
    </source>
</evidence>
<feature type="repeat" description="TPR" evidence="3">
    <location>
        <begin position="47"/>
        <end position="80"/>
    </location>
</feature>
<dbReference type="InterPro" id="IPR051012">
    <property type="entry name" value="CellSynth/LPSAsmb/PSIAsmb"/>
</dbReference>
<organism evidence="4 5">
    <name type="scientific">Thermodesulforhabdus norvegica</name>
    <dbReference type="NCBI Taxonomy" id="39841"/>
    <lineage>
        <taxon>Bacteria</taxon>
        <taxon>Pseudomonadati</taxon>
        <taxon>Thermodesulfobacteriota</taxon>
        <taxon>Syntrophobacteria</taxon>
        <taxon>Syntrophobacterales</taxon>
        <taxon>Thermodesulforhabdaceae</taxon>
        <taxon>Thermodesulforhabdus</taxon>
    </lineage>
</organism>
<feature type="repeat" description="TPR" evidence="3">
    <location>
        <begin position="313"/>
        <end position="346"/>
    </location>
</feature>
<dbReference type="OrthoDB" id="251285at2"/>
<feature type="repeat" description="TPR" evidence="3">
    <location>
        <begin position="13"/>
        <end position="46"/>
    </location>
</feature>
<accession>A0A1I4SQQ0</accession>
<keyword evidence="5" id="KW-1185">Reference proteome</keyword>
<dbReference type="SUPFAM" id="SSF48452">
    <property type="entry name" value="TPR-like"/>
    <property type="match status" value="1"/>
</dbReference>
<dbReference type="Proteomes" id="UP000199611">
    <property type="component" value="Unassembled WGS sequence"/>
</dbReference>
<keyword evidence="2 3" id="KW-0802">TPR repeat</keyword>
<evidence type="ECO:0000256" key="2">
    <source>
        <dbReference type="ARBA" id="ARBA00022803"/>
    </source>
</evidence>
<feature type="repeat" description="TPR" evidence="3">
    <location>
        <begin position="149"/>
        <end position="182"/>
    </location>
</feature>
<gene>
    <name evidence="4" type="ORF">SAMN05660836_01104</name>
</gene>
<dbReference type="InterPro" id="IPR011990">
    <property type="entry name" value="TPR-like_helical_dom_sf"/>
</dbReference>
<dbReference type="PROSITE" id="PS50005">
    <property type="entry name" value="TPR"/>
    <property type="match status" value="6"/>
</dbReference>
<proteinExistence type="predicted"/>
<dbReference type="InterPro" id="IPR019734">
    <property type="entry name" value="TPR_rpt"/>
</dbReference>
<dbReference type="STRING" id="39841.SAMN05660836_01104"/>
<evidence type="ECO:0000256" key="1">
    <source>
        <dbReference type="ARBA" id="ARBA00022737"/>
    </source>
</evidence>
<dbReference type="EMBL" id="FOUU01000002">
    <property type="protein sequence ID" value="SFM66643.1"/>
    <property type="molecule type" value="Genomic_DNA"/>
</dbReference>
<dbReference type="AlphaFoldDB" id="A0A1I4SQQ0"/>
<dbReference type="RefSeq" id="WP_093394080.1">
    <property type="nucleotide sequence ID" value="NZ_FOUU01000002.1"/>
</dbReference>
<dbReference type="Pfam" id="PF13432">
    <property type="entry name" value="TPR_16"/>
    <property type="match status" value="1"/>
</dbReference>
<reference evidence="5" key="1">
    <citation type="submission" date="2016-10" db="EMBL/GenBank/DDBJ databases">
        <authorList>
            <person name="Varghese N."/>
            <person name="Submissions S."/>
        </authorList>
    </citation>
    <scope>NUCLEOTIDE SEQUENCE [LARGE SCALE GENOMIC DNA]</scope>
    <source>
        <strain evidence="5">DSM 9990</strain>
    </source>
</reference>
<dbReference type="Gene3D" id="1.25.40.10">
    <property type="entry name" value="Tetratricopeptide repeat domain"/>
    <property type="match status" value="2"/>
</dbReference>
<dbReference type="PANTHER" id="PTHR45586:SF1">
    <property type="entry name" value="LIPOPOLYSACCHARIDE ASSEMBLY PROTEIN B"/>
    <property type="match status" value="1"/>
</dbReference>
<dbReference type="PANTHER" id="PTHR45586">
    <property type="entry name" value="TPR REPEAT-CONTAINING PROTEIN PA4667"/>
    <property type="match status" value="1"/>
</dbReference>
<evidence type="ECO:0000313" key="5">
    <source>
        <dbReference type="Proteomes" id="UP000199611"/>
    </source>
</evidence>
<name>A0A1I4SQQ0_9BACT</name>
<dbReference type="PROSITE" id="PS50293">
    <property type="entry name" value="TPR_REGION"/>
    <property type="match status" value="1"/>
</dbReference>
<feature type="repeat" description="TPR" evidence="3">
    <location>
        <begin position="183"/>
        <end position="216"/>
    </location>
</feature>
<dbReference type="SMART" id="SM00028">
    <property type="entry name" value="TPR"/>
    <property type="match status" value="6"/>
</dbReference>
<sequence>MNEQLSDDVFKLPQDWYEEGEDFFRRGLFDEARKAFEKALELDPYYPEALCSMSRLLWREGRYREAAECVQKALEIDSDDPNVIRRCAELFIAAGQKNDAVDVVRAYIERNPWDDEMRRFLEQIEEGSLQITPSEASSGLQSEREIAEADFLTLEGEKQFEKGRVDRARVCFEMALEHDPDHAKAHNNLGVILWNDGDLQGALEHFQKAFRAKPEDRNIVFNSFNALVEAGHLDVAKDLIKLHIQKDPFNEEAWELYDRVALSDQQIHWSPEGLSDSVADTYAEMAGKLLKKGDLYGAAEALHRALQINPDHVKATAMLARVHRDLNHEDEALGWYEKAMELDSENESLVIEYAEYLNSRHQVAKAREILGDFLEKKPSEKVQKFLEKISDGTG</sequence>
<dbReference type="Pfam" id="PF14559">
    <property type="entry name" value="TPR_19"/>
    <property type="match status" value="2"/>
</dbReference>